<keyword evidence="7" id="KW-1185">Reference proteome</keyword>
<name>A0ABZ0SLF7_9MICO</name>
<comment type="catalytic activity">
    <reaction evidence="1">
        <text>(4aS,6R)-4a-hydroxy-L-erythro-5,6,7,8-tetrahydrobiopterin = (6R)-L-erythro-6,7-dihydrobiopterin + H2O</text>
        <dbReference type="Rhea" id="RHEA:11920"/>
        <dbReference type="ChEBI" id="CHEBI:15377"/>
        <dbReference type="ChEBI" id="CHEBI:15642"/>
        <dbReference type="ChEBI" id="CHEBI:43120"/>
        <dbReference type="EC" id="4.2.1.96"/>
    </reaction>
</comment>
<dbReference type="Proteomes" id="UP001323798">
    <property type="component" value="Chromosome"/>
</dbReference>
<sequence length="107" mass="11654">MDTITPQQFRDRDGVEQWNPTESGAFVTFDTGDFATGARLFSQIAVLADAADHHPDVDVRYGTLRVRLFTHSAKGLTDADAALAARISLAAKDMRLHAIPDDAHDMG</sequence>
<reference evidence="6 7" key="1">
    <citation type="submission" date="2023-11" db="EMBL/GenBank/DDBJ databases">
        <title>Genome sequence of Microbacterium rhizosphaerae KACC 19337.</title>
        <authorList>
            <person name="Choi H."/>
            <person name="Kim S."/>
            <person name="Kim Y."/>
            <person name="Kwon S.-W."/>
            <person name="Heo J."/>
        </authorList>
    </citation>
    <scope>NUCLEOTIDE SEQUENCE [LARGE SCALE GENOMIC DNA]</scope>
    <source>
        <strain evidence="6 7">KACC 19337</strain>
    </source>
</reference>
<dbReference type="InterPro" id="IPR036428">
    <property type="entry name" value="PCD_sf"/>
</dbReference>
<evidence type="ECO:0000256" key="1">
    <source>
        <dbReference type="ARBA" id="ARBA00001554"/>
    </source>
</evidence>
<keyword evidence="5" id="KW-0456">Lyase</keyword>
<dbReference type="PANTHER" id="PTHR12599">
    <property type="entry name" value="PTERIN-4-ALPHA-CARBINOLAMINE DEHYDRATASE"/>
    <property type="match status" value="1"/>
</dbReference>
<evidence type="ECO:0000313" key="6">
    <source>
        <dbReference type="EMBL" id="WPR89014.1"/>
    </source>
</evidence>
<accession>A0ABZ0SLF7</accession>
<dbReference type="EMBL" id="CP139368">
    <property type="protein sequence ID" value="WPR89014.1"/>
    <property type="molecule type" value="Genomic_DNA"/>
</dbReference>
<gene>
    <name evidence="6" type="ORF">SM116_14795</name>
</gene>
<organism evidence="6 7">
    <name type="scientific">Microbacterium rhizosphaerae</name>
    <dbReference type="NCBI Taxonomy" id="1678237"/>
    <lineage>
        <taxon>Bacteria</taxon>
        <taxon>Bacillati</taxon>
        <taxon>Actinomycetota</taxon>
        <taxon>Actinomycetes</taxon>
        <taxon>Micrococcales</taxon>
        <taxon>Microbacteriaceae</taxon>
        <taxon>Microbacterium</taxon>
    </lineage>
</organism>
<evidence type="ECO:0000256" key="2">
    <source>
        <dbReference type="ARBA" id="ARBA00006472"/>
    </source>
</evidence>
<protein>
    <recommendedName>
        <fullName evidence="4">Putative pterin-4-alpha-carbinolamine dehydratase</fullName>
        <ecNumber evidence="3">4.2.1.96</ecNumber>
    </recommendedName>
</protein>
<dbReference type="RefSeq" id="WP_320941731.1">
    <property type="nucleotide sequence ID" value="NZ_BAABEU010000001.1"/>
</dbReference>
<evidence type="ECO:0000256" key="5">
    <source>
        <dbReference type="ARBA" id="ARBA00023239"/>
    </source>
</evidence>
<evidence type="ECO:0000256" key="3">
    <source>
        <dbReference type="ARBA" id="ARBA00013252"/>
    </source>
</evidence>
<dbReference type="PANTHER" id="PTHR12599:SF0">
    <property type="entry name" value="PTERIN-4-ALPHA-CARBINOLAMINE DEHYDRATASE"/>
    <property type="match status" value="1"/>
</dbReference>
<evidence type="ECO:0000313" key="7">
    <source>
        <dbReference type="Proteomes" id="UP001323798"/>
    </source>
</evidence>
<dbReference type="Pfam" id="PF01329">
    <property type="entry name" value="Pterin_4a"/>
    <property type="match status" value="1"/>
</dbReference>
<evidence type="ECO:0000256" key="4">
    <source>
        <dbReference type="ARBA" id="ARBA00021735"/>
    </source>
</evidence>
<dbReference type="EC" id="4.2.1.96" evidence="3"/>
<proteinExistence type="inferred from homology"/>
<dbReference type="Gene3D" id="3.30.1360.20">
    <property type="entry name" value="Transcriptional coactivator/pterin dehydratase"/>
    <property type="match status" value="1"/>
</dbReference>
<dbReference type="SUPFAM" id="SSF55248">
    <property type="entry name" value="PCD-like"/>
    <property type="match status" value="1"/>
</dbReference>
<dbReference type="InterPro" id="IPR001533">
    <property type="entry name" value="Pterin_deHydtase"/>
</dbReference>
<comment type="similarity">
    <text evidence="2">Belongs to the pterin-4-alpha-carbinolamine dehydratase family.</text>
</comment>